<name>R7T777_CAPTE</name>
<dbReference type="HOGENOM" id="CLU_1403677_0_0_1"/>
<evidence type="ECO:0008006" key="6">
    <source>
        <dbReference type="Google" id="ProtNLM"/>
    </source>
</evidence>
<organism evidence="3">
    <name type="scientific">Capitella teleta</name>
    <name type="common">Polychaete worm</name>
    <dbReference type="NCBI Taxonomy" id="283909"/>
    <lineage>
        <taxon>Eukaryota</taxon>
        <taxon>Metazoa</taxon>
        <taxon>Spiralia</taxon>
        <taxon>Lophotrochozoa</taxon>
        <taxon>Annelida</taxon>
        <taxon>Polychaeta</taxon>
        <taxon>Sedentaria</taxon>
        <taxon>Scolecida</taxon>
        <taxon>Capitellidae</taxon>
        <taxon>Capitella</taxon>
    </lineage>
</organism>
<keyword evidence="2" id="KW-0732">Signal</keyword>
<sequence length="194" mass="21703">MAPITKLLIIAAMLVALEITSRKLNSLAFKFADSPAYLARQTAINTLHRPPMMVNQTEKLTVCVDGFTEVRVVSIEVSGEKRASFCSYMHSVNVRTQRRETYRCGWFLWRRTCTRTVTYYAPVWRSGRHCCKGWTGSDCKTEATTAAPVVRPVPRPGHITGTDCKTEATTATPVVRPVPRPGHIGKWKPGQQIP</sequence>
<dbReference type="Proteomes" id="UP000014760">
    <property type="component" value="Unassembled WGS sequence"/>
</dbReference>
<accession>R7T777</accession>
<evidence type="ECO:0000313" key="5">
    <source>
        <dbReference type="Proteomes" id="UP000014760"/>
    </source>
</evidence>
<keyword evidence="5" id="KW-1185">Reference proteome</keyword>
<gene>
    <name evidence="3" type="ORF">CAPTEDRAFT_188031</name>
</gene>
<evidence type="ECO:0000313" key="4">
    <source>
        <dbReference type="EnsemblMetazoa" id="CapteP188031"/>
    </source>
</evidence>
<feature type="chain" id="PRO_5008786712" description="EMI domain-containing protein" evidence="2">
    <location>
        <begin position="17"/>
        <end position="194"/>
    </location>
</feature>
<evidence type="ECO:0000256" key="1">
    <source>
        <dbReference type="SAM" id="MobiDB-lite"/>
    </source>
</evidence>
<reference evidence="5" key="1">
    <citation type="submission" date="2012-12" db="EMBL/GenBank/DDBJ databases">
        <authorList>
            <person name="Hellsten U."/>
            <person name="Grimwood J."/>
            <person name="Chapman J.A."/>
            <person name="Shapiro H."/>
            <person name="Aerts A."/>
            <person name="Otillar R.P."/>
            <person name="Terry A.Y."/>
            <person name="Boore J.L."/>
            <person name="Simakov O."/>
            <person name="Marletaz F."/>
            <person name="Cho S.-J."/>
            <person name="Edsinger-Gonzales E."/>
            <person name="Havlak P."/>
            <person name="Kuo D.-H."/>
            <person name="Larsson T."/>
            <person name="Lv J."/>
            <person name="Arendt D."/>
            <person name="Savage R."/>
            <person name="Osoegawa K."/>
            <person name="de Jong P."/>
            <person name="Lindberg D.R."/>
            <person name="Seaver E.C."/>
            <person name="Weisblat D.A."/>
            <person name="Putnam N.H."/>
            <person name="Grigoriev I.V."/>
            <person name="Rokhsar D.S."/>
        </authorList>
    </citation>
    <scope>NUCLEOTIDE SEQUENCE</scope>
    <source>
        <strain evidence="5">I ESC-2004</strain>
    </source>
</reference>
<dbReference type="EnsemblMetazoa" id="CapteT188031">
    <property type="protein sequence ID" value="CapteP188031"/>
    <property type="gene ID" value="CapteG188031"/>
</dbReference>
<dbReference type="EMBL" id="KB311353">
    <property type="protein sequence ID" value="ELT89445.1"/>
    <property type="molecule type" value="Genomic_DNA"/>
</dbReference>
<evidence type="ECO:0000256" key="2">
    <source>
        <dbReference type="SAM" id="SignalP"/>
    </source>
</evidence>
<reference evidence="3 5" key="2">
    <citation type="journal article" date="2013" name="Nature">
        <title>Insights into bilaterian evolution from three spiralian genomes.</title>
        <authorList>
            <person name="Simakov O."/>
            <person name="Marletaz F."/>
            <person name="Cho S.J."/>
            <person name="Edsinger-Gonzales E."/>
            <person name="Havlak P."/>
            <person name="Hellsten U."/>
            <person name="Kuo D.H."/>
            <person name="Larsson T."/>
            <person name="Lv J."/>
            <person name="Arendt D."/>
            <person name="Savage R."/>
            <person name="Osoegawa K."/>
            <person name="de Jong P."/>
            <person name="Grimwood J."/>
            <person name="Chapman J.A."/>
            <person name="Shapiro H."/>
            <person name="Aerts A."/>
            <person name="Otillar R.P."/>
            <person name="Terry A.Y."/>
            <person name="Boore J.L."/>
            <person name="Grigoriev I.V."/>
            <person name="Lindberg D.R."/>
            <person name="Seaver E.C."/>
            <person name="Weisblat D.A."/>
            <person name="Putnam N.H."/>
            <person name="Rokhsar D.S."/>
        </authorList>
    </citation>
    <scope>NUCLEOTIDE SEQUENCE</scope>
    <source>
        <strain evidence="3 5">I ESC-2004</strain>
    </source>
</reference>
<evidence type="ECO:0000313" key="3">
    <source>
        <dbReference type="EMBL" id="ELT89445.1"/>
    </source>
</evidence>
<feature type="region of interest" description="Disordered" evidence="1">
    <location>
        <begin position="174"/>
        <end position="194"/>
    </location>
</feature>
<dbReference type="EMBL" id="AMQN01014848">
    <property type="status" value="NOT_ANNOTATED_CDS"/>
    <property type="molecule type" value="Genomic_DNA"/>
</dbReference>
<dbReference type="AlphaFoldDB" id="R7T777"/>
<protein>
    <recommendedName>
        <fullName evidence="6">EMI domain-containing protein</fullName>
    </recommendedName>
</protein>
<proteinExistence type="predicted"/>
<feature type="signal peptide" evidence="2">
    <location>
        <begin position="1"/>
        <end position="16"/>
    </location>
</feature>
<reference evidence="4" key="3">
    <citation type="submission" date="2015-06" db="UniProtKB">
        <authorList>
            <consortium name="EnsemblMetazoa"/>
        </authorList>
    </citation>
    <scope>IDENTIFICATION</scope>
</reference>